<feature type="domain" description="N-acetyltransferase" evidence="1">
    <location>
        <begin position="1"/>
        <end position="148"/>
    </location>
</feature>
<dbReference type="CDD" id="cd04301">
    <property type="entry name" value="NAT_SF"/>
    <property type="match status" value="1"/>
</dbReference>
<dbReference type="SUPFAM" id="SSF55729">
    <property type="entry name" value="Acyl-CoA N-acyltransferases (Nat)"/>
    <property type="match status" value="1"/>
</dbReference>
<keyword evidence="3" id="KW-1185">Reference proteome</keyword>
<dbReference type="RefSeq" id="WP_125715280.1">
    <property type="nucleotide sequence ID" value="NZ_JBHTOP010000028.1"/>
</dbReference>
<organism evidence="2 3">
    <name type="scientific">Agrilactobacillus yilanensis</name>
    <dbReference type="NCBI Taxonomy" id="2485997"/>
    <lineage>
        <taxon>Bacteria</taxon>
        <taxon>Bacillati</taxon>
        <taxon>Bacillota</taxon>
        <taxon>Bacilli</taxon>
        <taxon>Lactobacillales</taxon>
        <taxon>Lactobacillaceae</taxon>
        <taxon>Agrilactobacillus</taxon>
    </lineage>
</organism>
<sequence length="148" mass="16900">MTIKSTTDLTCAIYQDALNIRKAVFVKEQHVPENLEIDANESKTIHFVKYIKQQPVGTARLLPCPDKNFNLIQRVAVMKAARHQHIGSELIKAIVHYHLAHYPDQALQLGAQEHAIEFYEALGFQVIADEPAYLDAGMRHREMRLIVK</sequence>
<reference evidence="3" key="1">
    <citation type="journal article" date="2019" name="Int. J. Syst. Evol. Microbiol.">
        <title>The Global Catalogue of Microorganisms (GCM) 10K type strain sequencing project: providing services to taxonomists for standard genome sequencing and annotation.</title>
        <authorList>
            <consortium name="The Broad Institute Genomics Platform"/>
            <consortium name="The Broad Institute Genome Sequencing Center for Infectious Disease"/>
            <person name="Wu L."/>
            <person name="Ma J."/>
        </authorList>
    </citation>
    <scope>NUCLEOTIDE SEQUENCE [LARGE SCALE GENOMIC DNA]</scope>
    <source>
        <strain evidence="3">CCM 8896</strain>
    </source>
</reference>
<dbReference type="InterPro" id="IPR016181">
    <property type="entry name" value="Acyl_CoA_acyltransferase"/>
</dbReference>
<dbReference type="EMBL" id="JBHTOP010000028">
    <property type="protein sequence ID" value="MFD1673005.1"/>
    <property type="molecule type" value="Genomic_DNA"/>
</dbReference>
<protein>
    <submittedName>
        <fullName evidence="2">GNAT family N-acetyltransferase</fullName>
    </submittedName>
</protein>
<name>A0ABW4JAM1_9LACO</name>
<gene>
    <name evidence="2" type="ORF">ACFQ5M_12965</name>
</gene>
<dbReference type="InterPro" id="IPR000182">
    <property type="entry name" value="GNAT_dom"/>
</dbReference>
<evidence type="ECO:0000313" key="3">
    <source>
        <dbReference type="Proteomes" id="UP001597267"/>
    </source>
</evidence>
<comment type="caution">
    <text evidence="2">The sequence shown here is derived from an EMBL/GenBank/DDBJ whole genome shotgun (WGS) entry which is preliminary data.</text>
</comment>
<evidence type="ECO:0000313" key="2">
    <source>
        <dbReference type="EMBL" id="MFD1673005.1"/>
    </source>
</evidence>
<proteinExistence type="predicted"/>
<evidence type="ECO:0000259" key="1">
    <source>
        <dbReference type="PROSITE" id="PS51186"/>
    </source>
</evidence>
<dbReference type="Pfam" id="PF13673">
    <property type="entry name" value="Acetyltransf_10"/>
    <property type="match status" value="1"/>
</dbReference>
<dbReference type="PROSITE" id="PS51186">
    <property type="entry name" value="GNAT"/>
    <property type="match status" value="1"/>
</dbReference>
<accession>A0ABW4JAM1</accession>
<dbReference type="Proteomes" id="UP001597267">
    <property type="component" value="Unassembled WGS sequence"/>
</dbReference>
<dbReference type="Gene3D" id="3.40.630.30">
    <property type="match status" value="1"/>
</dbReference>